<evidence type="ECO:0000313" key="1">
    <source>
        <dbReference type="EMBL" id="KAJ7379486.1"/>
    </source>
</evidence>
<sequence>MLFILSNYAVNAVYENEESQEFSLEDANFGDIKADSECMDLMPTYCKAMWQKCLDIRFARRLQRVCKRSCLLCGFGG</sequence>
<dbReference type="AlphaFoldDB" id="A0A9W9ZD19"/>
<comment type="caution">
    <text evidence="1">The sequence shown here is derived from an EMBL/GenBank/DDBJ whole genome shotgun (WGS) entry which is preliminary data.</text>
</comment>
<proteinExistence type="predicted"/>
<organism evidence="1 2">
    <name type="scientific">Desmophyllum pertusum</name>
    <dbReference type="NCBI Taxonomy" id="174260"/>
    <lineage>
        <taxon>Eukaryota</taxon>
        <taxon>Metazoa</taxon>
        <taxon>Cnidaria</taxon>
        <taxon>Anthozoa</taxon>
        <taxon>Hexacorallia</taxon>
        <taxon>Scleractinia</taxon>
        <taxon>Caryophylliina</taxon>
        <taxon>Caryophylliidae</taxon>
        <taxon>Desmophyllum</taxon>
    </lineage>
</organism>
<evidence type="ECO:0000313" key="2">
    <source>
        <dbReference type="Proteomes" id="UP001163046"/>
    </source>
</evidence>
<keyword evidence="2" id="KW-1185">Reference proteome</keyword>
<accession>A0A9W9ZD19</accession>
<reference evidence="1" key="1">
    <citation type="submission" date="2023-01" db="EMBL/GenBank/DDBJ databases">
        <title>Genome assembly of the deep-sea coral Lophelia pertusa.</title>
        <authorList>
            <person name="Herrera S."/>
            <person name="Cordes E."/>
        </authorList>
    </citation>
    <scope>NUCLEOTIDE SEQUENCE</scope>
    <source>
        <strain evidence="1">USNM1676648</strain>
        <tissue evidence="1">Polyp</tissue>
    </source>
</reference>
<name>A0A9W9ZD19_9CNID</name>
<evidence type="ECO:0008006" key="3">
    <source>
        <dbReference type="Google" id="ProtNLM"/>
    </source>
</evidence>
<gene>
    <name evidence="1" type="ORF">OS493_015270</name>
</gene>
<dbReference type="Proteomes" id="UP001163046">
    <property type="component" value="Unassembled WGS sequence"/>
</dbReference>
<dbReference type="EMBL" id="MU826357">
    <property type="protein sequence ID" value="KAJ7379486.1"/>
    <property type="molecule type" value="Genomic_DNA"/>
</dbReference>
<protein>
    <recommendedName>
        <fullName evidence="3">ShKT domain-containing protein</fullName>
    </recommendedName>
</protein>